<evidence type="ECO:0000313" key="4">
    <source>
        <dbReference type="RefSeq" id="XP_018321182.1"/>
    </source>
</evidence>
<evidence type="ECO:0000313" key="3">
    <source>
        <dbReference type="RefSeq" id="XP_018321181.1"/>
    </source>
</evidence>
<gene>
    <name evidence="3 4" type="primary">LOC108734222</name>
</gene>
<organism evidence="2 3">
    <name type="scientific">Agrilus planipennis</name>
    <name type="common">Emerald ash borer</name>
    <name type="synonym">Agrilus marcopoli</name>
    <dbReference type="NCBI Taxonomy" id="224129"/>
    <lineage>
        <taxon>Eukaryota</taxon>
        <taxon>Metazoa</taxon>
        <taxon>Ecdysozoa</taxon>
        <taxon>Arthropoda</taxon>
        <taxon>Hexapoda</taxon>
        <taxon>Insecta</taxon>
        <taxon>Pterygota</taxon>
        <taxon>Neoptera</taxon>
        <taxon>Endopterygota</taxon>
        <taxon>Coleoptera</taxon>
        <taxon>Polyphaga</taxon>
        <taxon>Elateriformia</taxon>
        <taxon>Buprestoidea</taxon>
        <taxon>Buprestidae</taxon>
        <taxon>Agrilinae</taxon>
        <taxon>Agrilus</taxon>
    </lineage>
</organism>
<dbReference type="SMART" id="SM00409">
    <property type="entry name" value="IG"/>
    <property type="match status" value="1"/>
</dbReference>
<dbReference type="RefSeq" id="XP_018321182.1">
    <property type="nucleotide sequence ID" value="XM_018465680.2"/>
</dbReference>
<keyword evidence="2" id="KW-1185">Reference proteome</keyword>
<dbReference type="InterPro" id="IPR036179">
    <property type="entry name" value="Ig-like_dom_sf"/>
</dbReference>
<dbReference type="PANTHER" id="PTHR21261:SF2">
    <property type="entry name" value="GH04238P-RELATED"/>
    <property type="match status" value="1"/>
</dbReference>
<proteinExistence type="predicted"/>
<name>A0A1W4WB17_AGRPL</name>
<dbReference type="RefSeq" id="XP_018321181.1">
    <property type="nucleotide sequence ID" value="XM_018465679.1"/>
</dbReference>
<dbReference type="PANTHER" id="PTHR21261">
    <property type="entry name" value="BEAT PROTEIN"/>
    <property type="match status" value="1"/>
</dbReference>
<dbReference type="PROSITE" id="PS50835">
    <property type="entry name" value="IG_LIKE"/>
    <property type="match status" value="1"/>
</dbReference>
<dbReference type="Pfam" id="PF00047">
    <property type="entry name" value="ig"/>
    <property type="match status" value="1"/>
</dbReference>
<dbReference type="InterPro" id="IPR003599">
    <property type="entry name" value="Ig_sub"/>
</dbReference>
<sequence length="311" mass="35844">MLRPHEHRILLKTGRFISPSRLVHHSLNNCFVINTSETFPSLTNGVKINKLQVPEVAQFGSPVVLDCDYSWDEKKDDGLVVKWFFNNGRTPIYQWITNNKPQALGILKGRLNLEYSASQHNNSKHRALHITKPAPELSGDYTCSVSSFNDEDSRTKSMLVYVPERSLNLRQERSSSELMRVSCSAEGVYPQPEMMLLQGDSFMFIYKYNIIFHITEKIEINNTVITVEKKEGLFNIKATSDQPRLEAAKEFSCELRIPKANYTVKKEVVYYPNSRGSNFESSSVVITTILWFILDTFSGKLINYYCINWYR</sequence>
<dbReference type="KEGG" id="apln:108734222"/>
<dbReference type="InterPro" id="IPR007110">
    <property type="entry name" value="Ig-like_dom"/>
</dbReference>
<dbReference type="GeneID" id="108734222"/>
<protein>
    <submittedName>
        <fullName evidence="3 4">Uncharacterized protein LOC108734222 isoform X1</fullName>
    </submittedName>
</protein>
<dbReference type="InterPro" id="IPR013151">
    <property type="entry name" value="Immunoglobulin_dom"/>
</dbReference>
<dbReference type="SUPFAM" id="SSF48726">
    <property type="entry name" value="Immunoglobulin"/>
    <property type="match status" value="1"/>
</dbReference>
<dbReference type="AlphaFoldDB" id="A0A1W4WB17"/>
<dbReference type="Proteomes" id="UP000192223">
    <property type="component" value="Unplaced"/>
</dbReference>
<feature type="domain" description="Ig-like" evidence="1">
    <location>
        <begin position="40"/>
        <end position="160"/>
    </location>
</feature>
<dbReference type="InterPro" id="IPR013783">
    <property type="entry name" value="Ig-like_fold"/>
</dbReference>
<evidence type="ECO:0000313" key="2">
    <source>
        <dbReference type="Proteomes" id="UP000192223"/>
    </source>
</evidence>
<reference evidence="3 4" key="1">
    <citation type="submission" date="2025-04" db="UniProtKB">
        <authorList>
            <consortium name="RefSeq"/>
        </authorList>
    </citation>
    <scope>IDENTIFICATION</scope>
    <source>
        <tissue evidence="3 4">Entire body</tissue>
    </source>
</reference>
<accession>A0A1W4WB17</accession>
<dbReference type="OrthoDB" id="6478865at2759"/>
<evidence type="ECO:0000259" key="1">
    <source>
        <dbReference type="PROSITE" id="PS50835"/>
    </source>
</evidence>
<dbReference type="Gene3D" id="2.60.40.10">
    <property type="entry name" value="Immunoglobulins"/>
    <property type="match status" value="2"/>
</dbReference>